<dbReference type="AlphaFoldDB" id="A0A1V9YTU3"/>
<protein>
    <submittedName>
        <fullName evidence="1">Uncharacterized protein</fullName>
    </submittedName>
</protein>
<accession>A0A1V9YTU3</accession>
<comment type="caution">
    <text evidence="1">The sequence shown here is derived from an EMBL/GenBank/DDBJ whole genome shotgun (WGS) entry which is preliminary data.</text>
</comment>
<evidence type="ECO:0000313" key="2">
    <source>
        <dbReference type="Proteomes" id="UP000243579"/>
    </source>
</evidence>
<evidence type="ECO:0000313" key="1">
    <source>
        <dbReference type="EMBL" id="OQR89040.1"/>
    </source>
</evidence>
<dbReference type="Proteomes" id="UP000243579">
    <property type="component" value="Unassembled WGS sequence"/>
</dbReference>
<gene>
    <name evidence="1" type="ORF">ACHHYP_20276</name>
</gene>
<organism evidence="1 2">
    <name type="scientific">Achlya hypogyna</name>
    <name type="common">Oomycete</name>
    <name type="synonym">Protoachlya hypogyna</name>
    <dbReference type="NCBI Taxonomy" id="1202772"/>
    <lineage>
        <taxon>Eukaryota</taxon>
        <taxon>Sar</taxon>
        <taxon>Stramenopiles</taxon>
        <taxon>Oomycota</taxon>
        <taxon>Saprolegniomycetes</taxon>
        <taxon>Saprolegniales</taxon>
        <taxon>Achlyaceae</taxon>
        <taxon>Achlya</taxon>
    </lineage>
</organism>
<sequence>IRNIATSTSGCIRLSPEGVPKLDAGVILVKNMLQISQFYMARTTNVHYELVYHFLPTQRAKRIYSQLVGTIRVFEVRHNAITRKSSYQYLHDLDVGNMDGVTGFLG</sequence>
<reference evidence="1 2" key="1">
    <citation type="journal article" date="2014" name="Genome Biol. Evol.">
        <title>The secreted proteins of Achlya hypogyna and Thraustotheca clavata identify the ancestral oomycete secretome and reveal gene acquisitions by horizontal gene transfer.</title>
        <authorList>
            <person name="Misner I."/>
            <person name="Blouin N."/>
            <person name="Leonard G."/>
            <person name="Richards T.A."/>
            <person name="Lane C.E."/>
        </authorList>
    </citation>
    <scope>NUCLEOTIDE SEQUENCE [LARGE SCALE GENOMIC DNA]</scope>
    <source>
        <strain evidence="1 2">ATCC 48635</strain>
    </source>
</reference>
<feature type="non-terminal residue" evidence="1">
    <location>
        <position position="1"/>
    </location>
</feature>
<name>A0A1V9YTU3_ACHHY</name>
<dbReference type="EMBL" id="JNBR01000968">
    <property type="protein sequence ID" value="OQR89040.1"/>
    <property type="molecule type" value="Genomic_DNA"/>
</dbReference>
<dbReference type="OrthoDB" id="182527at2759"/>
<keyword evidence="2" id="KW-1185">Reference proteome</keyword>
<proteinExistence type="predicted"/>